<keyword evidence="4" id="KW-1185">Reference proteome</keyword>
<dbReference type="AlphaFoldDB" id="A0A927CE90"/>
<keyword evidence="2" id="KW-0812">Transmembrane</keyword>
<dbReference type="EMBL" id="JACXJA010000036">
    <property type="protein sequence ID" value="MBD2864997.1"/>
    <property type="molecule type" value="Genomic_DNA"/>
</dbReference>
<keyword evidence="2" id="KW-1133">Transmembrane helix</keyword>
<evidence type="ECO:0000256" key="1">
    <source>
        <dbReference type="ARBA" id="ARBA00022737"/>
    </source>
</evidence>
<feature type="transmembrane region" description="Helical" evidence="2">
    <location>
        <begin position="71"/>
        <end position="88"/>
    </location>
</feature>
<keyword evidence="1" id="KW-0677">Repeat</keyword>
<dbReference type="Gene3D" id="2.20.110.10">
    <property type="entry name" value="Histone H3 K4-specific methyltransferase SET7/9 N-terminal domain"/>
    <property type="match status" value="3"/>
</dbReference>
<reference evidence="3" key="1">
    <citation type="submission" date="2020-09" db="EMBL/GenBank/DDBJ databases">
        <title>A novel bacterium of genus Paenibacillus, isolated from South China Sea.</title>
        <authorList>
            <person name="Huang H."/>
            <person name="Mo K."/>
            <person name="Hu Y."/>
        </authorList>
    </citation>
    <scope>NUCLEOTIDE SEQUENCE</scope>
    <source>
        <strain evidence="3">IB182363</strain>
    </source>
</reference>
<dbReference type="SUPFAM" id="SSF82185">
    <property type="entry name" value="Histone H3 K4-specific methyltransferase SET7/9 N-terminal domain"/>
    <property type="match status" value="3"/>
</dbReference>
<dbReference type="GO" id="GO:0005829">
    <property type="term" value="C:cytosol"/>
    <property type="evidence" value="ECO:0007669"/>
    <property type="project" value="TreeGrafter"/>
</dbReference>
<dbReference type="RefSeq" id="WP_190930621.1">
    <property type="nucleotide sequence ID" value="NZ_JACXJA010000036.1"/>
</dbReference>
<dbReference type="InterPro" id="IPR003409">
    <property type="entry name" value="MORN"/>
</dbReference>
<gene>
    <name evidence="3" type="ORF">IDH45_23745</name>
</gene>
<evidence type="ECO:0000256" key="2">
    <source>
        <dbReference type="SAM" id="Phobius"/>
    </source>
</evidence>
<evidence type="ECO:0000313" key="4">
    <source>
        <dbReference type="Proteomes" id="UP000639396"/>
    </source>
</evidence>
<dbReference type="SMART" id="SM00698">
    <property type="entry name" value="MORN"/>
    <property type="match status" value="7"/>
</dbReference>
<name>A0A927CE90_9BACL</name>
<dbReference type="Proteomes" id="UP000639396">
    <property type="component" value="Unassembled WGS sequence"/>
</dbReference>
<evidence type="ECO:0000313" key="3">
    <source>
        <dbReference type="EMBL" id="MBD2864997.1"/>
    </source>
</evidence>
<dbReference type="PANTHER" id="PTHR43215:SF14">
    <property type="entry name" value="RADIAL SPOKE HEAD 1 HOMOLOG"/>
    <property type="match status" value="1"/>
</dbReference>
<dbReference type="PANTHER" id="PTHR43215">
    <property type="entry name" value="RADIAL SPOKE HEAD 1 HOMOLOG"/>
    <property type="match status" value="1"/>
</dbReference>
<proteinExistence type="predicted"/>
<protein>
    <recommendedName>
        <fullName evidence="5">Antitoxin component YwqK of the YwqJK toxin-antitoxin module</fullName>
    </recommendedName>
</protein>
<sequence length="547" mass="58943">MALNTKTLENVFRPILNPLVYKVLRPLREAKKLPGILIKKFQAAVKGIIGTRETSLKNYVAVGSYYVSKRLLVVAVLIVLVLSYFLFIKPPALVNKWFNRVPVVIENSPKAMTVSGQAKVVDQAKQPRYTGGLEGGLYMGSGKLYSETGSLLYEGEFDKGLKQGGGSLYDGQGKLLYKGQFAADQYNGPGTLFQADRKIRYTGEFQNGKFGGAGKLYADNGSLLYEGLFLENMYHGAGKLFGQNGQIRYEGEFAAGEFNGTGKQYDELGRLVYEGAFKGGRYSGEGAEYNPATGLVKYKGQFAAGAYAGSGELSDDNGVVRLKGTFRGGLLTGTGEAYDAAGKPLYKGDFVDGLYDGVGTLLDSAGTPVLKSFFEQGRISLQSFIDLPSKKIEELLGKPGEVALLDQVQPLDMTAAGNASADAAGTDRAGAAAADTASLKFQLHYPDYQMSFLAVPSKSNPKEAVVSEVSVWGSKPLSVLQPGIETFNGSEKTNAEGFTVLELRASAPGGMTVNRYYRGDYLYELTFNKGETAAFQLEISAIERAKR</sequence>
<dbReference type="Pfam" id="PF02493">
    <property type="entry name" value="MORN"/>
    <property type="match status" value="9"/>
</dbReference>
<organism evidence="3 4">
    <name type="scientific">Paenibacillus oceani</name>
    <dbReference type="NCBI Taxonomy" id="2772510"/>
    <lineage>
        <taxon>Bacteria</taxon>
        <taxon>Bacillati</taxon>
        <taxon>Bacillota</taxon>
        <taxon>Bacilli</taxon>
        <taxon>Bacillales</taxon>
        <taxon>Paenibacillaceae</taxon>
        <taxon>Paenibacillus</taxon>
    </lineage>
</organism>
<keyword evidence="2" id="KW-0472">Membrane</keyword>
<evidence type="ECO:0008006" key="5">
    <source>
        <dbReference type="Google" id="ProtNLM"/>
    </source>
</evidence>
<comment type="caution">
    <text evidence="3">The sequence shown here is derived from an EMBL/GenBank/DDBJ whole genome shotgun (WGS) entry which is preliminary data.</text>
</comment>
<accession>A0A927CE90</accession>